<dbReference type="CDD" id="cd02440">
    <property type="entry name" value="AdoMet_MTases"/>
    <property type="match status" value="1"/>
</dbReference>
<dbReference type="Gene3D" id="2.20.130.10">
    <property type="entry name" value="CAC2371-like domains"/>
    <property type="match status" value="1"/>
</dbReference>
<dbReference type="GO" id="GO:0008168">
    <property type="term" value="F:methyltransferase activity"/>
    <property type="evidence" value="ECO:0007669"/>
    <property type="project" value="UniProtKB-KW"/>
</dbReference>
<keyword evidence="4" id="KW-1185">Reference proteome</keyword>
<keyword evidence="3" id="KW-0808">Transferase</keyword>
<comment type="caution">
    <text evidence="3">The sequence shown here is derived from an EMBL/GenBank/DDBJ whole genome shotgun (WGS) entry which is preliminary data.</text>
</comment>
<dbReference type="InterPro" id="IPR029063">
    <property type="entry name" value="SAM-dependent_MTases_sf"/>
</dbReference>
<dbReference type="AlphaFoldDB" id="A0A5D3FBS5"/>
<keyword evidence="3" id="KW-0489">Methyltransferase</keyword>
<evidence type="ECO:0000256" key="1">
    <source>
        <dbReference type="SAM" id="MobiDB-lite"/>
    </source>
</evidence>
<protein>
    <submittedName>
        <fullName evidence="3">Class I SAM-dependent methyltransferase</fullName>
    </submittedName>
</protein>
<name>A0A5D3FBS5_9ACTN</name>
<dbReference type="Pfam" id="PF13649">
    <property type="entry name" value="Methyltransf_25"/>
    <property type="match status" value="1"/>
</dbReference>
<dbReference type="EMBL" id="VSRQ01000007">
    <property type="protein sequence ID" value="TYK45388.1"/>
    <property type="molecule type" value="Genomic_DNA"/>
</dbReference>
<feature type="domain" description="Methyltransferase" evidence="2">
    <location>
        <begin position="87"/>
        <end position="182"/>
    </location>
</feature>
<dbReference type="Proteomes" id="UP000323505">
    <property type="component" value="Unassembled WGS sequence"/>
</dbReference>
<dbReference type="RefSeq" id="WP_148765983.1">
    <property type="nucleotide sequence ID" value="NZ_VSRQ01000007.1"/>
</dbReference>
<accession>A0A5D3FBS5</accession>
<evidence type="ECO:0000313" key="4">
    <source>
        <dbReference type="Proteomes" id="UP000323505"/>
    </source>
</evidence>
<feature type="region of interest" description="Disordered" evidence="1">
    <location>
        <begin position="41"/>
        <end position="80"/>
    </location>
</feature>
<feature type="compositionally biased region" description="Low complexity" evidence="1">
    <location>
        <begin position="61"/>
        <end position="80"/>
    </location>
</feature>
<dbReference type="Gene3D" id="3.40.50.150">
    <property type="entry name" value="Vaccinia Virus protein VP39"/>
    <property type="match status" value="1"/>
</dbReference>
<dbReference type="InterPro" id="IPR041698">
    <property type="entry name" value="Methyltransf_25"/>
</dbReference>
<reference evidence="3 4" key="1">
    <citation type="submission" date="2019-08" db="EMBL/GenBank/DDBJ databases">
        <title>Actinomadura sp. nov. CYP1-5 isolated from mountain soil.</title>
        <authorList>
            <person name="Songsumanus A."/>
            <person name="Kuncharoen N."/>
            <person name="Kudo T."/>
            <person name="Yuki M."/>
            <person name="Igarashi Y."/>
            <person name="Tanasupawat S."/>
        </authorList>
    </citation>
    <scope>NUCLEOTIDE SEQUENCE [LARGE SCALE GENOMIC DNA]</scope>
    <source>
        <strain evidence="3 4">CYP1-5</strain>
    </source>
</reference>
<sequence>MSGIYDDPWAYELACAFRDVPAEVDALLGWYAEHATDAGRATGTGPATDAGHAAETGPATGAGRAADIGHGADAGGAAPSGAGPATVLELAAGPAEHAREFARRGVAATALDLNPRMCAYASREAAREGVAVDVVEGDMTRLDLGRRFDLAVTMLDSTSHLMTLDALVAHLRGVAAHLSPGGLYIVEMSHPRDRLTDDPSVSTGWTVERDGVHAGVRWGEPGDRLDPITQVSADHVTVTITADGGTRVVRDVVPYRFWTATELDAAIRLAGGLDAVAQYGDFGVGEDAVPLADPGAWRMITVLRPAAAPGQGVGAQPGIG</sequence>
<dbReference type="GO" id="GO:0032259">
    <property type="term" value="P:methylation"/>
    <property type="evidence" value="ECO:0007669"/>
    <property type="project" value="UniProtKB-KW"/>
</dbReference>
<evidence type="ECO:0000313" key="3">
    <source>
        <dbReference type="EMBL" id="TYK45388.1"/>
    </source>
</evidence>
<proteinExistence type="predicted"/>
<dbReference type="SUPFAM" id="SSF53335">
    <property type="entry name" value="S-adenosyl-L-methionine-dependent methyltransferases"/>
    <property type="match status" value="1"/>
</dbReference>
<evidence type="ECO:0000259" key="2">
    <source>
        <dbReference type="Pfam" id="PF13649"/>
    </source>
</evidence>
<organism evidence="3 4">
    <name type="scientific">Actinomadura decatromicini</name>
    <dbReference type="NCBI Taxonomy" id="2604572"/>
    <lineage>
        <taxon>Bacteria</taxon>
        <taxon>Bacillati</taxon>
        <taxon>Actinomycetota</taxon>
        <taxon>Actinomycetes</taxon>
        <taxon>Streptosporangiales</taxon>
        <taxon>Thermomonosporaceae</taxon>
        <taxon>Actinomadura</taxon>
    </lineage>
</organism>
<gene>
    <name evidence="3" type="ORF">FXF68_32575</name>
</gene>